<dbReference type="GO" id="GO:0016042">
    <property type="term" value="P:lipid catabolic process"/>
    <property type="evidence" value="ECO:0007669"/>
    <property type="project" value="UniProtKB-UniRule"/>
</dbReference>
<evidence type="ECO:0000256" key="1">
    <source>
        <dbReference type="ARBA" id="ARBA00022801"/>
    </source>
</evidence>
<accession>A0A429ZXN6</accession>
<keyword evidence="7" id="KW-1185">Reference proteome</keyword>
<feature type="active site" description="Nucleophile" evidence="4">
    <location>
        <position position="181"/>
    </location>
</feature>
<keyword evidence="3 4" id="KW-0443">Lipid metabolism</keyword>
<organism evidence="6 7">
    <name type="scientific">Vagococcus vulneris</name>
    <dbReference type="NCBI Taxonomy" id="1977869"/>
    <lineage>
        <taxon>Bacteria</taxon>
        <taxon>Bacillati</taxon>
        <taxon>Bacillota</taxon>
        <taxon>Bacilli</taxon>
        <taxon>Lactobacillales</taxon>
        <taxon>Enterococcaceae</taxon>
        <taxon>Vagococcus</taxon>
    </lineage>
</organism>
<feature type="domain" description="PNPLA" evidence="5">
    <location>
        <begin position="148"/>
        <end position="334"/>
    </location>
</feature>
<dbReference type="GO" id="GO:0016787">
    <property type="term" value="F:hydrolase activity"/>
    <property type="evidence" value="ECO:0007669"/>
    <property type="project" value="UniProtKB-UniRule"/>
</dbReference>
<proteinExistence type="predicted"/>
<dbReference type="Pfam" id="PF01734">
    <property type="entry name" value="Patatin"/>
    <property type="match status" value="1"/>
</dbReference>
<evidence type="ECO:0000313" key="6">
    <source>
        <dbReference type="EMBL" id="RST98575.1"/>
    </source>
</evidence>
<dbReference type="Proteomes" id="UP000287857">
    <property type="component" value="Unassembled WGS sequence"/>
</dbReference>
<evidence type="ECO:0000256" key="3">
    <source>
        <dbReference type="ARBA" id="ARBA00023098"/>
    </source>
</evidence>
<sequence length="575" mass="65719">MQQELFISDVIQLKSRLHDLRQWLPFAESTSQAYEELKKRVSQFDDCHSVIGVTVRGRVELVLDYSLKENKLNLHLVLVSNRKFSWQQILKEIDKTAKSHRASVIEFSVLGSFLDSFQLQKLIEQGYGYEKKANRFDIEKELTYHTGLVLGGGGAKGAYQIGVWKALRECHVSFDIVTGTSVGALNGGLIIQDDLPAAEKMWETIDTQDILSVPIEAKEETDFTLQQLVSFIQTFTLSAIKNVGTDTTPLQQLIIKLMDEDRIFATDKQFFIVTTQAPKMIETIVSMADMTKETFPKWLLASSSFFPAMSACQIDERYYVDGGYRNNIPIDVALKAGATELIEVNVKGPGLIKLIKVPQEIPVTKIESHWGLGNVLLFDNHRSGWNLRLGYLEGLKAFNRLSGKNYTFYKKSYKRENFELSRAFIRYAKEQSNHLFVNPWTTHDLVEQLIKRQYNPSVLFGDLIENTARTMMVDPTTIYSFDTLSQTIIKATREVNAVAASPMLLTFKEWLVKYIEQIDYLSPQQKLVGMRQLLFNKTPLTRLVTDKDVSKQFDLILQSLFLEFLSIRFDGNECE</sequence>
<feature type="short sequence motif" description="DGA/G" evidence="4">
    <location>
        <begin position="321"/>
        <end position="323"/>
    </location>
</feature>
<protein>
    <recommendedName>
        <fullName evidence="5">PNPLA domain-containing protein</fullName>
    </recommendedName>
</protein>
<dbReference type="CDD" id="cd07209">
    <property type="entry name" value="Pat_hypo_Ecoli_Z1214_like"/>
    <property type="match status" value="1"/>
</dbReference>
<reference evidence="6 7" key="1">
    <citation type="submission" date="2017-05" db="EMBL/GenBank/DDBJ databases">
        <title>Vagococcus spp. assemblies.</title>
        <authorList>
            <person name="Gulvik C.A."/>
        </authorList>
    </citation>
    <scope>NUCLEOTIDE SEQUENCE [LARGE SCALE GENOMIC DNA]</scope>
    <source>
        <strain evidence="6 7">SS1995</strain>
    </source>
</reference>
<dbReference type="PROSITE" id="PS51635">
    <property type="entry name" value="PNPLA"/>
    <property type="match status" value="1"/>
</dbReference>
<keyword evidence="1 4" id="KW-0378">Hydrolase</keyword>
<keyword evidence="2 4" id="KW-0442">Lipid degradation</keyword>
<dbReference type="AlphaFoldDB" id="A0A429ZXN6"/>
<dbReference type="PANTHER" id="PTHR14226">
    <property type="entry name" value="NEUROPATHY TARGET ESTERASE/SWISS CHEESE D.MELANOGASTER"/>
    <property type="match status" value="1"/>
</dbReference>
<dbReference type="EMBL" id="NGJS01000009">
    <property type="protein sequence ID" value="RST98575.1"/>
    <property type="molecule type" value="Genomic_DNA"/>
</dbReference>
<dbReference type="PANTHER" id="PTHR14226:SF57">
    <property type="entry name" value="BLR7027 PROTEIN"/>
    <property type="match status" value="1"/>
</dbReference>
<dbReference type="SUPFAM" id="SSF52151">
    <property type="entry name" value="FabD/lysophospholipase-like"/>
    <property type="match status" value="1"/>
</dbReference>
<gene>
    <name evidence="6" type="ORF">CBF37_07310</name>
</gene>
<dbReference type="RefSeq" id="WP_125984108.1">
    <property type="nucleotide sequence ID" value="NZ_NGJS01000009.1"/>
</dbReference>
<evidence type="ECO:0000256" key="2">
    <source>
        <dbReference type="ARBA" id="ARBA00022963"/>
    </source>
</evidence>
<dbReference type="OrthoDB" id="9770965at2"/>
<feature type="active site" description="Proton acceptor" evidence="4">
    <location>
        <position position="321"/>
    </location>
</feature>
<dbReference type="InterPro" id="IPR016035">
    <property type="entry name" value="Acyl_Trfase/lysoPLipase"/>
</dbReference>
<evidence type="ECO:0000259" key="5">
    <source>
        <dbReference type="PROSITE" id="PS51635"/>
    </source>
</evidence>
<evidence type="ECO:0000256" key="4">
    <source>
        <dbReference type="PROSITE-ProRule" id="PRU01161"/>
    </source>
</evidence>
<comment type="caution">
    <text evidence="6">The sequence shown here is derived from an EMBL/GenBank/DDBJ whole genome shotgun (WGS) entry which is preliminary data.</text>
</comment>
<dbReference type="Gene3D" id="3.40.1090.10">
    <property type="entry name" value="Cytosolic phospholipase A2 catalytic domain"/>
    <property type="match status" value="2"/>
</dbReference>
<dbReference type="InterPro" id="IPR002641">
    <property type="entry name" value="PNPLA_dom"/>
</dbReference>
<feature type="short sequence motif" description="GXSXG" evidence="4">
    <location>
        <begin position="179"/>
        <end position="183"/>
    </location>
</feature>
<evidence type="ECO:0000313" key="7">
    <source>
        <dbReference type="Proteomes" id="UP000287857"/>
    </source>
</evidence>
<name>A0A429ZXN6_9ENTE</name>
<dbReference type="InterPro" id="IPR050301">
    <property type="entry name" value="NTE"/>
</dbReference>
<feature type="short sequence motif" description="GXGXXG" evidence="4">
    <location>
        <begin position="152"/>
        <end position="157"/>
    </location>
</feature>